<evidence type="ECO:0000313" key="7">
    <source>
        <dbReference type="EMBL" id="AKP06212.1"/>
    </source>
</evidence>
<comment type="cofactor">
    <cofactor evidence="5">
        <name>FAD</name>
        <dbReference type="ChEBI" id="CHEBI:57692"/>
    </cofactor>
</comment>
<protein>
    <recommendedName>
        <fullName evidence="2 5">Proline dehydrogenase</fullName>
        <ecNumber evidence="2 5">1.5.5.2</ecNumber>
    </recommendedName>
</protein>
<evidence type="ECO:0000256" key="4">
    <source>
        <dbReference type="ARBA" id="ARBA00023062"/>
    </source>
</evidence>
<feature type="domain" description="Proline dehydrogenase" evidence="6">
    <location>
        <begin position="136"/>
        <end position="401"/>
    </location>
</feature>
<evidence type="ECO:0000256" key="5">
    <source>
        <dbReference type="RuleBase" id="RU364054"/>
    </source>
</evidence>
<dbReference type="PANTHER" id="PTHR13914:SF0">
    <property type="entry name" value="PROLINE DEHYDROGENASE 1, MITOCHONDRIAL"/>
    <property type="match status" value="1"/>
</dbReference>
<gene>
    <name evidence="7" type="primary">PDH</name>
</gene>
<comment type="similarity">
    <text evidence="1 5">Belongs to the proline oxidase family.</text>
</comment>
<evidence type="ECO:0000256" key="3">
    <source>
        <dbReference type="ARBA" id="ARBA00023002"/>
    </source>
</evidence>
<comment type="function">
    <text evidence="5">Converts proline to delta-1-pyrroline-5-carboxylate.</text>
</comment>
<name>A0A172CBR5_9ERIC</name>
<keyword evidence="3 5" id="KW-0560">Oxidoreductase</keyword>
<reference evidence="7" key="1">
    <citation type="submission" date="2015-04" db="EMBL/GenBank/DDBJ databases">
        <authorList>
            <person name="Syromyatnikov M.Y."/>
            <person name="Popov V.N."/>
        </authorList>
    </citation>
    <scope>NUCLEOTIDE SEQUENCE</scope>
</reference>
<dbReference type="GO" id="GO:0005739">
    <property type="term" value="C:mitochondrion"/>
    <property type="evidence" value="ECO:0007669"/>
    <property type="project" value="TreeGrafter"/>
</dbReference>
<dbReference type="PANTHER" id="PTHR13914">
    <property type="entry name" value="PROLINE OXIDASE"/>
    <property type="match status" value="1"/>
</dbReference>
<dbReference type="GO" id="GO:0071949">
    <property type="term" value="F:FAD binding"/>
    <property type="evidence" value="ECO:0007669"/>
    <property type="project" value="TreeGrafter"/>
</dbReference>
<accession>A0A172CBR5</accession>
<sequence length="416" mass="46106">MANRHVVSPKLLQSLRYFTRPLNSTASSSVTAVSPLNLEEKPDPVIAKPSTAASANSILKLDDVKELFSSVSTTKLLRSAINLHVAAVEPVVDLGMWVMKSGLMDTVVLREVMLTAIKHTFYEHFCAGHDPAEAGRTAMKLWDSGLRGMLVYALEHAVDNESCDQNLEGFLKTVESTKSIPQSSVSCIIVKITAICPIGLLQRVSDLLRWEYTNESFRLPWKLNTLPIFSDQSPFYHTPSKPDPLTSEEEQDLYLAHQRLQKLCESCLEADVPLSIDAEDTFVQPAIDYFTYSAAIKYNKDDNPIIYGTIQTYLKDSKERLFQATKAAEKMGMPMGFKLVRGAYMTSESRLASSLGVESPIHSSIEQTHGCFNECASFMLEKTANGSGAVFLATHNIESGELLEVSIHFSVRKLLV</sequence>
<proteinExistence type="evidence at transcript level"/>
<reference evidence="7" key="2">
    <citation type="journal article" date="2016" name="Acta Physiol. Plant.">
        <title>Effects of salinity on activity and expression of enzymes involved in ionic, osmotic, and antioxidant responses in Eurya emarginata.</title>
        <authorList>
            <person name="Zheng J.-L."/>
            <person name="Zhao L.-Y."/>
            <person name="Shen B."/>
            <person name="Jiang L.-H."/>
            <person name="Zhu A.-Y."/>
        </authorList>
    </citation>
    <scope>NUCLEOTIDE SEQUENCE</scope>
</reference>
<dbReference type="GO" id="GO:0010133">
    <property type="term" value="P:L-proline catabolic process to L-glutamate"/>
    <property type="evidence" value="ECO:0007669"/>
    <property type="project" value="TreeGrafter"/>
</dbReference>
<evidence type="ECO:0000256" key="1">
    <source>
        <dbReference type="ARBA" id="ARBA00005869"/>
    </source>
</evidence>
<dbReference type="Pfam" id="PF01619">
    <property type="entry name" value="Pro_dh"/>
    <property type="match status" value="1"/>
</dbReference>
<dbReference type="InterPro" id="IPR002872">
    <property type="entry name" value="Proline_DH_dom"/>
</dbReference>
<keyword evidence="5" id="KW-0285">Flavoprotein</keyword>
<dbReference type="AlphaFoldDB" id="A0A172CBR5"/>
<dbReference type="InterPro" id="IPR015659">
    <property type="entry name" value="Proline_oxidase"/>
</dbReference>
<organism evidence="7">
    <name type="scientific">Eurya emarginata</name>
    <dbReference type="NCBI Taxonomy" id="86844"/>
    <lineage>
        <taxon>Eukaryota</taxon>
        <taxon>Viridiplantae</taxon>
        <taxon>Streptophyta</taxon>
        <taxon>Embryophyta</taxon>
        <taxon>Tracheophyta</taxon>
        <taxon>Spermatophyta</taxon>
        <taxon>Magnoliopsida</taxon>
        <taxon>eudicotyledons</taxon>
        <taxon>Gunneridae</taxon>
        <taxon>Pentapetalae</taxon>
        <taxon>asterids</taxon>
        <taxon>Ericales</taxon>
        <taxon>Pentaphylacaceae</taxon>
        <taxon>Eurya</taxon>
    </lineage>
</organism>
<dbReference type="GO" id="GO:0004657">
    <property type="term" value="F:proline dehydrogenase activity"/>
    <property type="evidence" value="ECO:0007669"/>
    <property type="project" value="UniProtKB-EC"/>
</dbReference>
<comment type="catalytic activity">
    <reaction evidence="5">
        <text>L-proline + a quinone = (S)-1-pyrroline-5-carboxylate + a quinol + H(+)</text>
        <dbReference type="Rhea" id="RHEA:23784"/>
        <dbReference type="ChEBI" id="CHEBI:15378"/>
        <dbReference type="ChEBI" id="CHEBI:17388"/>
        <dbReference type="ChEBI" id="CHEBI:24646"/>
        <dbReference type="ChEBI" id="CHEBI:60039"/>
        <dbReference type="ChEBI" id="CHEBI:132124"/>
        <dbReference type="EC" id="1.5.5.2"/>
    </reaction>
</comment>
<keyword evidence="5" id="KW-0274">FAD</keyword>
<dbReference type="EMBL" id="KR363008">
    <property type="protein sequence ID" value="AKP06212.1"/>
    <property type="molecule type" value="mRNA"/>
</dbReference>
<dbReference type="InterPro" id="IPR029041">
    <property type="entry name" value="FAD-linked_oxidoreductase-like"/>
</dbReference>
<dbReference type="EC" id="1.5.5.2" evidence="2 5"/>
<evidence type="ECO:0000259" key="6">
    <source>
        <dbReference type="Pfam" id="PF01619"/>
    </source>
</evidence>
<evidence type="ECO:0000256" key="2">
    <source>
        <dbReference type="ARBA" id="ARBA00012695"/>
    </source>
</evidence>
<dbReference type="Gene3D" id="3.20.20.220">
    <property type="match status" value="1"/>
</dbReference>
<dbReference type="SUPFAM" id="SSF51730">
    <property type="entry name" value="FAD-linked oxidoreductase"/>
    <property type="match status" value="1"/>
</dbReference>
<keyword evidence="4 5" id="KW-0642">Proline metabolism</keyword>